<sequence>MISSTRHLFFPFNKFTVLDFGNHYFIQQLPQKCNDKKNCLMQEENKITTEVSSLENLKQEEQGLKDYIDNLITLNAKLSTDGTVLLINETALRTFHMQPEEVVGKKLWDTPWWSYDADLHTQLKNAVKQAATGQTIYYETINHLVSGKKIYIYFTLNPVLNKNNEVIYLVAEGRDITKRKMIEQDLISTNQELVAANEELISIEEELRISNKEIYLAHERLNNILESITDAFYAVNHQWEVTYVNTEAEKLLHKKRLDIIGKNIWQEFSEMVHTKFYHILHQVMSEQIYQQFEYFFQPTGKWFNIHAYPSSDGLSIYFHDITEYKLVQEKMSLQNQYLSSLHETTLALMNRLNLDELLKAIVTRSAELSGTDHGFIFLIDNNNPSELVLRFGTGTYKQMVGIRLKPGEGMVGTVWQTGEPLIVKDYSSWPGKSSIFSHIKIHGGIALPLKSEGKINGILGIIYIEKNQNLESNNLSLLTGFAQLASIALDNANLYQAAQQELAERKRIEEILRYLAYHDSLTELPNRTLFNDRLSMALNQAHRNKNKLAVMFLDLDHFKKVNDTLGHDIGDQLLKGIAQRFSKLLRKGDTIARIGGDEFTILLHNITRAENASIVADKIIDTLANPWIIGNHEFHITTSIGIALYPDDGTDAESLLKNADAAMYQAKEMGRNNYQFYTPTMNAQTLRRFELENNLRRALDRKEFVIYYQPQVEIHTGKIVGVEALIRWQHPQRGMISPAEFIPMAEETGLIIPIGEWILRRACAQNKAWQDRGFSPMRVTVNLSARQFLQPHLPQYISNVLEDTGLGPQWLELEITESLAMKDVAFTEKTLIELRKMGITLAIDDFGTGYSSLNYLKRLPIDILKIDRSFIHDLNTESDDVAIISAIITLGHNLKMKVVAEGVETKEQLMFLRQQQCDLMQGYLFTKPLPVRELEQKYLSNNTKLFC</sequence>
<dbReference type="SMART" id="SM00267">
    <property type="entry name" value="GGDEF"/>
    <property type="match status" value="1"/>
</dbReference>
<dbReference type="PIRSF" id="PIRSF005925">
    <property type="entry name" value="Dos"/>
    <property type="match status" value="1"/>
</dbReference>
<feature type="coiled-coil region" evidence="1">
    <location>
        <begin position="179"/>
        <end position="213"/>
    </location>
</feature>
<dbReference type="PANTHER" id="PTHR44757:SF2">
    <property type="entry name" value="BIOFILM ARCHITECTURE MAINTENANCE PROTEIN MBAA"/>
    <property type="match status" value="1"/>
</dbReference>
<dbReference type="SMART" id="SM00065">
    <property type="entry name" value="GAF"/>
    <property type="match status" value="1"/>
</dbReference>
<dbReference type="Pfam" id="PF00990">
    <property type="entry name" value="GGDEF"/>
    <property type="match status" value="1"/>
</dbReference>
<evidence type="ECO:0000259" key="2">
    <source>
        <dbReference type="PROSITE" id="PS50112"/>
    </source>
</evidence>
<evidence type="ECO:0000259" key="3">
    <source>
        <dbReference type="PROSITE" id="PS50113"/>
    </source>
</evidence>
<dbReference type="Gene3D" id="3.30.70.270">
    <property type="match status" value="1"/>
</dbReference>
<evidence type="ECO:0000256" key="1">
    <source>
        <dbReference type="SAM" id="Coils"/>
    </source>
</evidence>
<dbReference type="CDD" id="cd01948">
    <property type="entry name" value="EAL"/>
    <property type="match status" value="1"/>
</dbReference>
<name>A4J477_DESRM</name>
<feature type="domain" description="PAC" evidence="3">
    <location>
        <begin position="134"/>
        <end position="188"/>
    </location>
</feature>
<dbReference type="EMBL" id="CP000612">
    <property type="protein sequence ID" value="ABO49880.1"/>
    <property type="molecule type" value="Genomic_DNA"/>
</dbReference>
<dbReference type="Proteomes" id="UP000001556">
    <property type="component" value="Chromosome"/>
</dbReference>
<feature type="domain" description="PAS" evidence="2">
    <location>
        <begin position="217"/>
        <end position="291"/>
    </location>
</feature>
<dbReference type="SUPFAM" id="SSF141868">
    <property type="entry name" value="EAL domain-like"/>
    <property type="match status" value="1"/>
</dbReference>
<keyword evidence="7" id="KW-1185">Reference proteome</keyword>
<dbReference type="eggNOG" id="COG5001">
    <property type="taxonomic scope" value="Bacteria"/>
</dbReference>
<protein>
    <submittedName>
        <fullName evidence="6">Diguanylate cyclase/phosphodiesterase with PAS/PAC and GAF sensor(S)</fullName>
    </submittedName>
</protein>
<dbReference type="RefSeq" id="WP_011877702.1">
    <property type="nucleotide sequence ID" value="NC_009253.1"/>
</dbReference>
<dbReference type="PROSITE" id="PS50112">
    <property type="entry name" value="PAS"/>
    <property type="match status" value="2"/>
</dbReference>
<dbReference type="InterPro" id="IPR035965">
    <property type="entry name" value="PAS-like_dom_sf"/>
</dbReference>
<feature type="coiled-coil region" evidence="1">
    <location>
        <begin position="40"/>
        <end position="77"/>
    </location>
</feature>
<dbReference type="InterPro" id="IPR029016">
    <property type="entry name" value="GAF-like_dom_sf"/>
</dbReference>
<dbReference type="SUPFAM" id="SSF55073">
    <property type="entry name" value="Nucleotide cyclase"/>
    <property type="match status" value="1"/>
</dbReference>
<evidence type="ECO:0000259" key="5">
    <source>
        <dbReference type="PROSITE" id="PS50887"/>
    </source>
</evidence>
<dbReference type="GO" id="GO:0006355">
    <property type="term" value="P:regulation of DNA-templated transcription"/>
    <property type="evidence" value="ECO:0007669"/>
    <property type="project" value="InterPro"/>
</dbReference>
<dbReference type="Pfam" id="PF13185">
    <property type="entry name" value="GAF_2"/>
    <property type="match status" value="1"/>
</dbReference>
<dbReference type="Pfam" id="PF00989">
    <property type="entry name" value="PAS"/>
    <property type="match status" value="1"/>
</dbReference>
<keyword evidence="1" id="KW-0175">Coiled coil</keyword>
<dbReference type="InterPro" id="IPR013656">
    <property type="entry name" value="PAS_4"/>
</dbReference>
<dbReference type="InterPro" id="IPR052155">
    <property type="entry name" value="Biofilm_reg_signaling"/>
</dbReference>
<proteinExistence type="predicted"/>
<dbReference type="AlphaFoldDB" id="A4J477"/>
<dbReference type="InterPro" id="IPR000014">
    <property type="entry name" value="PAS"/>
</dbReference>
<dbReference type="Pfam" id="PF08448">
    <property type="entry name" value="PAS_4"/>
    <property type="match status" value="1"/>
</dbReference>
<dbReference type="PROSITE" id="PS50887">
    <property type="entry name" value="GGDEF"/>
    <property type="match status" value="1"/>
</dbReference>
<dbReference type="CDD" id="cd00130">
    <property type="entry name" value="PAS"/>
    <property type="match status" value="2"/>
</dbReference>
<dbReference type="InterPro" id="IPR001610">
    <property type="entry name" value="PAC"/>
</dbReference>
<evidence type="ECO:0000259" key="4">
    <source>
        <dbReference type="PROSITE" id="PS50883"/>
    </source>
</evidence>
<dbReference type="PANTHER" id="PTHR44757">
    <property type="entry name" value="DIGUANYLATE CYCLASE DGCP"/>
    <property type="match status" value="1"/>
</dbReference>
<dbReference type="InterPro" id="IPR000700">
    <property type="entry name" value="PAS-assoc_C"/>
</dbReference>
<dbReference type="Gene3D" id="3.30.450.40">
    <property type="match status" value="1"/>
</dbReference>
<dbReference type="NCBIfam" id="TIGR00254">
    <property type="entry name" value="GGDEF"/>
    <property type="match status" value="1"/>
</dbReference>
<dbReference type="KEGG" id="drm:Dred_1346"/>
<dbReference type="Gene3D" id="3.20.20.450">
    <property type="entry name" value="EAL domain"/>
    <property type="match status" value="1"/>
</dbReference>
<gene>
    <name evidence="6" type="ordered locus">Dred_1346</name>
</gene>
<dbReference type="InterPro" id="IPR035919">
    <property type="entry name" value="EAL_sf"/>
</dbReference>
<dbReference type="Pfam" id="PF00563">
    <property type="entry name" value="EAL"/>
    <property type="match status" value="1"/>
</dbReference>
<organism evidence="6 7">
    <name type="scientific">Desulforamulus reducens (strain ATCC BAA-1160 / DSM 100696 / MI-1)</name>
    <name type="common">Desulfotomaculum reducens</name>
    <dbReference type="NCBI Taxonomy" id="349161"/>
    <lineage>
        <taxon>Bacteria</taxon>
        <taxon>Bacillati</taxon>
        <taxon>Bacillota</taxon>
        <taxon>Clostridia</taxon>
        <taxon>Eubacteriales</taxon>
        <taxon>Peptococcaceae</taxon>
        <taxon>Desulforamulus</taxon>
    </lineage>
</organism>
<dbReference type="NCBIfam" id="TIGR00229">
    <property type="entry name" value="sensory_box"/>
    <property type="match status" value="2"/>
</dbReference>
<dbReference type="HOGENOM" id="CLU_000445_70_20_9"/>
<dbReference type="InterPro" id="IPR013767">
    <property type="entry name" value="PAS_fold"/>
</dbReference>
<dbReference type="Gene3D" id="3.30.450.20">
    <property type="entry name" value="PAS domain"/>
    <property type="match status" value="2"/>
</dbReference>
<dbReference type="FunFam" id="3.30.70.270:FF:000001">
    <property type="entry name" value="Diguanylate cyclase domain protein"/>
    <property type="match status" value="1"/>
</dbReference>
<dbReference type="InterPro" id="IPR003018">
    <property type="entry name" value="GAF"/>
</dbReference>
<dbReference type="SMART" id="SM00091">
    <property type="entry name" value="PAS"/>
    <property type="match status" value="2"/>
</dbReference>
<dbReference type="PROSITE" id="PS50883">
    <property type="entry name" value="EAL"/>
    <property type="match status" value="1"/>
</dbReference>
<dbReference type="InterPro" id="IPR012226">
    <property type="entry name" value="Diguanyl_cyclase/Pdiesterase"/>
</dbReference>
<dbReference type="FunFam" id="3.20.20.450:FF:000001">
    <property type="entry name" value="Cyclic di-GMP phosphodiesterase yahA"/>
    <property type="match status" value="1"/>
</dbReference>
<accession>A4J477</accession>
<dbReference type="SMART" id="SM00086">
    <property type="entry name" value="PAC"/>
    <property type="match status" value="1"/>
</dbReference>
<reference evidence="6 7" key="1">
    <citation type="submission" date="2007-03" db="EMBL/GenBank/DDBJ databases">
        <title>Complete sequence of Desulfotomaculum reducens MI-1.</title>
        <authorList>
            <consortium name="US DOE Joint Genome Institute"/>
            <person name="Copeland A."/>
            <person name="Lucas S."/>
            <person name="Lapidus A."/>
            <person name="Barry K."/>
            <person name="Detter J.C."/>
            <person name="Glavina del Rio T."/>
            <person name="Hammon N."/>
            <person name="Israni S."/>
            <person name="Dalin E."/>
            <person name="Tice H."/>
            <person name="Pitluck S."/>
            <person name="Sims D."/>
            <person name="Brettin T."/>
            <person name="Bruce D."/>
            <person name="Han C."/>
            <person name="Tapia R."/>
            <person name="Schmutz J."/>
            <person name="Larimer F."/>
            <person name="Land M."/>
            <person name="Hauser L."/>
            <person name="Kyrpides N."/>
            <person name="Kim E."/>
            <person name="Tebo B.M."/>
            <person name="Richardson P."/>
        </authorList>
    </citation>
    <scope>NUCLEOTIDE SEQUENCE [LARGE SCALE GENOMIC DNA]</scope>
    <source>
        <strain evidence="6 7">MI-1</strain>
    </source>
</reference>
<feature type="domain" description="GGDEF" evidence="5">
    <location>
        <begin position="546"/>
        <end position="679"/>
    </location>
</feature>
<evidence type="ECO:0000313" key="7">
    <source>
        <dbReference type="Proteomes" id="UP000001556"/>
    </source>
</evidence>
<dbReference type="InterPro" id="IPR000160">
    <property type="entry name" value="GGDEF_dom"/>
</dbReference>
<evidence type="ECO:0000313" key="6">
    <source>
        <dbReference type="EMBL" id="ABO49880.1"/>
    </source>
</evidence>
<dbReference type="SUPFAM" id="SSF55785">
    <property type="entry name" value="PYP-like sensor domain (PAS domain)"/>
    <property type="match status" value="2"/>
</dbReference>
<dbReference type="SMART" id="SM00052">
    <property type="entry name" value="EAL"/>
    <property type="match status" value="1"/>
</dbReference>
<dbReference type="PROSITE" id="PS50113">
    <property type="entry name" value="PAC"/>
    <property type="match status" value="1"/>
</dbReference>
<feature type="domain" description="PAS" evidence="2">
    <location>
        <begin position="60"/>
        <end position="107"/>
    </location>
</feature>
<feature type="domain" description="EAL" evidence="4">
    <location>
        <begin position="688"/>
        <end position="942"/>
    </location>
</feature>
<dbReference type="InterPro" id="IPR043128">
    <property type="entry name" value="Rev_trsase/Diguanyl_cyclase"/>
</dbReference>
<dbReference type="STRING" id="349161.Dred_1346"/>
<dbReference type="InterPro" id="IPR001633">
    <property type="entry name" value="EAL_dom"/>
</dbReference>
<dbReference type="SUPFAM" id="SSF55781">
    <property type="entry name" value="GAF domain-like"/>
    <property type="match status" value="1"/>
</dbReference>
<dbReference type="CDD" id="cd01949">
    <property type="entry name" value="GGDEF"/>
    <property type="match status" value="1"/>
</dbReference>
<dbReference type="InterPro" id="IPR029787">
    <property type="entry name" value="Nucleotide_cyclase"/>
</dbReference>